<proteinExistence type="predicted"/>
<gene>
    <name evidence="7" type="ORF">CDQ84_16610</name>
</gene>
<dbReference type="RefSeq" id="WP_103082862.1">
    <property type="nucleotide sequence ID" value="NZ_CP021850.1"/>
</dbReference>
<keyword evidence="4" id="KW-0564">Palmitate</keyword>
<evidence type="ECO:0000313" key="8">
    <source>
        <dbReference type="Proteomes" id="UP000236151"/>
    </source>
</evidence>
<dbReference type="AlphaFoldDB" id="A0A2K2FA80"/>
<dbReference type="Proteomes" id="UP000236151">
    <property type="component" value="Unassembled WGS sequence"/>
</dbReference>
<evidence type="ECO:0000256" key="3">
    <source>
        <dbReference type="ARBA" id="ARBA00023136"/>
    </source>
</evidence>
<dbReference type="InterPro" id="IPR006059">
    <property type="entry name" value="SBP"/>
</dbReference>
<keyword evidence="2" id="KW-0732">Signal</keyword>
<evidence type="ECO:0000256" key="2">
    <source>
        <dbReference type="ARBA" id="ARBA00022729"/>
    </source>
</evidence>
<name>A0A2K2FA80_9CLOT</name>
<protein>
    <submittedName>
        <fullName evidence="7">ABC transporter substrate-binding protein</fullName>
    </submittedName>
</protein>
<keyword evidence="3" id="KW-0472">Membrane</keyword>
<organism evidence="7 8">
    <name type="scientific">Clostridium thermosuccinogenes</name>
    <dbReference type="NCBI Taxonomy" id="84032"/>
    <lineage>
        <taxon>Bacteria</taxon>
        <taxon>Bacillati</taxon>
        <taxon>Bacillota</taxon>
        <taxon>Clostridia</taxon>
        <taxon>Eubacteriales</taxon>
        <taxon>Clostridiaceae</taxon>
        <taxon>Clostridium</taxon>
    </lineage>
</organism>
<dbReference type="PANTHER" id="PTHR43649">
    <property type="entry name" value="ARABINOSE-BINDING PROTEIN-RELATED"/>
    <property type="match status" value="1"/>
</dbReference>
<evidence type="ECO:0000256" key="5">
    <source>
        <dbReference type="ARBA" id="ARBA00023288"/>
    </source>
</evidence>
<reference evidence="7 8" key="1">
    <citation type="submission" date="2017-06" db="EMBL/GenBank/DDBJ databases">
        <title>Investigating the central metabolism of Clostridium thermosuccinogenes.</title>
        <authorList>
            <person name="Koendjbiharie J.G."/>
            <person name="van Kranenburg R."/>
        </authorList>
    </citation>
    <scope>NUCLEOTIDE SEQUENCE [LARGE SCALE GENOMIC DNA]</scope>
    <source>
        <strain evidence="7 8">DSM 5806</strain>
    </source>
</reference>
<comment type="caution">
    <text evidence="7">The sequence shown here is derived from an EMBL/GenBank/DDBJ whole genome shotgun (WGS) entry which is preliminary data.</text>
</comment>
<evidence type="ECO:0000256" key="1">
    <source>
        <dbReference type="ARBA" id="ARBA00022475"/>
    </source>
</evidence>
<sequence length="548" mass="61502">MNSIFKKTISIIMVIGLILAIFSGCDSKESEKKPDTGNTSSTSDTVVSKDSNFNPEGLPIVNEPITLNVLTTRWGSMGDSFTQNQWLIDLEKKTNVKIEWQVQSLNDWGEQKSIMLASGELPEVIIGSQTFNDTDIMNNKELFLDLTDLIDKYMPNLKEAMKTIPEFKTIVTFPDGKIYSLPKNLPSRPMTCNQPIINKKWLDNLGLKEPTTIDELYNVLKAFKEQDANGNGDPNDEFPICGAKGLPMDLLNPFGITDLNGTNMMVLDDGSLAYYPITENYKEGLKWLRKLYAEGIIDPESFTQDATMQDSKRKNPSVSLVGFDYAWTPDALFGQWSSEYIALAPIKGPDGKQYAAGDKNGISSIMRNEAEITKFCKHPEVAARWLDQFYDGEASIQNFWGAIGTVITKNSDGTYTLNDPPEGTSADAWYWDQSLRDFGPKYVSPEFQKKIKLSPNSGDGLKLELSKLGDPYITTPYPNVMFTVEEHESLSSLLTDIGKFVETTRADWITNGGIDEGWDNYIKQLEEMGLDQLIKIYTDAYNRFKQAN</sequence>
<evidence type="ECO:0000313" key="7">
    <source>
        <dbReference type="EMBL" id="PNT95686.1"/>
    </source>
</evidence>
<accession>A0A2K2FA80</accession>
<dbReference type="EMBL" id="NIOJ01000061">
    <property type="protein sequence ID" value="PNT95686.1"/>
    <property type="molecule type" value="Genomic_DNA"/>
</dbReference>
<evidence type="ECO:0000256" key="4">
    <source>
        <dbReference type="ARBA" id="ARBA00023139"/>
    </source>
</evidence>
<keyword evidence="8" id="KW-1185">Reference proteome</keyword>
<dbReference type="PANTHER" id="PTHR43649:SF33">
    <property type="entry name" value="POLYGALACTURONAN_RHAMNOGALACTURONAN-BINDING PROTEIN YTCQ"/>
    <property type="match status" value="1"/>
</dbReference>
<feature type="compositionally biased region" description="Low complexity" evidence="6">
    <location>
        <begin position="39"/>
        <end position="51"/>
    </location>
</feature>
<dbReference type="PROSITE" id="PS51257">
    <property type="entry name" value="PROKAR_LIPOPROTEIN"/>
    <property type="match status" value="1"/>
</dbReference>
<dbReference type="KEGG" id="cthd:CDO33_10410"/>
<evidence type="ECO:0000256" key="6">
    <source>
        <dbReference type="SAM" id="MobiDB-lite"/>
    </source>
</evidence>
<dbReference type="Gene3D" id="3.40.190.10">
    <property type="entry name" value="Periplasmic binding protein-like II"/>
    <property type="match status" value="2"/>
</dbReference>
<dbReference type="Pfam" id="PF01547">
    <property type="entry name" value="SBP_bac_1"/>
    <property type="match status" value="1"/>
</dbReference>
<dbReference type="OrthoDB" id="2491264at2"/>
<keyword evidence="5" id="KW-0449">Lipoprotein</keyword>
<dbReference type="InterPro" id="IPR050490">
    <property type="entry name" value="Bact_solute-bd_prot1"/>
</dbReference>
<feature type="region of interest" description="Disordered" evidence="6">
    <location>
        <begin position="29"/>
        <end position="55"/>
    </location>
</feature>
<keyword evidence="1" id="KW-1003">Cell membrane</keyword>
<dbReference type="SUPFAM" id="SSF53850">
    <property type="entry name" value="Periplasmic binding protein-like II"/>
    <property type="match status" value="1"/>
</dbReference>